<feature type="compositionally biased region" description="Basic and acidic residues" evidence="1">
    <location>
        <begin position="19"/>
        <end position="30"/>
    </location>
</feature>
<dbReference type="AlphaFoldDB" id="Q8GVQ4"/>
<feature type="region of interest" description="Disordered" evidence="1">
    <location>
        <begin position="1"/>
        <end position="101"/>
    </location>
</feature>
<evidence type="ECO:0000313" key="3">
    <source>
        <dbReference type="Proteomes" id="UP000000763"/>
    </source>
</evidence>
<dbReference type="EMBL" id="AP004674">
    <property type="protein sequence ID" value="BAC45140.1"/>
    <property type="molecule type" value="Genomic_DNA"/>
</dbReference>
<evidence type="ECO:0000256" key="1">
    <source>
        <dbReference type="SAM" id="MobiDB-lite"/>
    </source>
</evidence>
<organism evidence="2 3">
    <name type="scientific">Oryza sativa subsp. japonica</name>
    <name type="common">Rice</name>
    <dbReference type="NCBI Taxonomy" id="39947"/>
    <lineage>
        <taxon>Eukaryota</taxon>
        <taxon>Viridiplantae</taxon>
        <taxon>Streptophyta</taxon>
        <taxon>Embryophyta</taxon>
        <taxon>Tracheophyta</taxon>
        <taxon>Spermatophyta</taxon>
        <taxon>Magnoliopsida</taxon>
        <taxon>Liliopsida</taxon>
        <taxon>Poales</taxon>
        <taxon>Poaceae</taxon>
        <taxon>BOP clade</taxon>
        <taxon>Oryzoideae</taxon>
        <taxon>Oryzeae</taxon>
        <taxon>Oryzinae</taxon>
        <taxon>Oryza</taxon>
        <taxon>Oryza sativa</taxon>
    </lineage>
</organism>
<gene>
    <name evidence="2" type="primary">P0681F05.105</name>
</gene>
<proteinExistence type="predicted"/>
<feature type="compositionally biased region" description="Basic and acidic residues" evidence="1">
    <location>
        <begin position="60"/>
        <end position="82"/>
    </location>
</feature>
<reference evidence="3" key="2">
    <citation type="journal article" date="2008" name="Nucleic Acids Res.">
        <title>The rice annotation project database (RAP-DB): 2008 update.</title>
        <authorList>
            <consortium name="The rice annotation project (RAP)"/>
        </authorList>
    </citation>
    <scope>GENOME REANNOTATION</scope>
    <source>
        <strain evidence="3">cv. Nipponbare</strain>
    </source>
</reference>
<dbReference type="Proteomes" id="UP000000763">
    <property type="component" value="Chromosome 7"/>
</dbReference>
<name>Q8GVQ4_ORYSJ</name>
<protein>
    <submittedName>
        <fullName evidence="2">Uncharacterized protein</fullName>
    </submittedName>
</protein>
<accession>Q8GVQ4</accession>
<evidence type="ECO:0000313" key="2">
    <source>
        <dbReference type="EMBL" id="BAC45140.1"/>
    </source>
</evidence>
<sequence>MGTEELVGASGGDAEAGADEQRRPVAEARRAATGPGGDEARTSNGGQSRTRRRPVAEANADERRSGAEREAVGADDERRRSVAEAVADEMTAGRGGGGRRG</sequence>
<reference evidence="3" key="1">
    <citation type="journal article" date="2005" name="Nature">
        <title>The map-based sequence of the rice genome.</title>
        <authorList>
            <consortium name="International rice genome sequencing project (IRGSP)"/>
            <person name="Matsumoto T."/>
            <person name="Wu J."/>
            <person name="Kanamori H."/>
            <person name="Katayose Y."/>
            <person name="Fujisawa M."/>
            <person name="Namiki N."/>
            <person name="Mizuno H."/>
            <person name="Yamamoto K."/>
            <person name="Antonio B.A."/>
            <person name="Baba T."/>
            <person name="Sakata K."/>
            <person name="Nagamura Y."/>
            <person name="Aoki H."/>
            <person name="Arikawa K."/>
            <person name="Arita K."/>
            <person name="Bito T."/>
            <person name="Chiden Y."/>
            <person name="Fujitsuka N."/>
            <person name="Fukunaka R."/>
            <person name="Hamada M."/>
            <person name="Harada C."/>
            <person name="Hayashi A."/>
            <person name="Hijishita S."/>
            <person name="Honda M."/>
            <person name="Hosokawa S."/>
            <person name="Ichikawa Y."/>
            <person name="Idonuma A."/>
            <person name="Iijima M."/>
            <person name="Ikeda M."/>
            <person name="Ikeno M."/>
            <person name="Ito K."/>
            <person name="Ito S."/>
            <person name="Ito T."/>
            <person name="Ito Y."/>
            <person name="Ito Y."/>
            <person name="Iwabuchi A."/>
            <person name="Kamiya K."/>
            <person name="Karasawa W."/>
            <person name="Kurita K."/>
            <person name="Katagiri S."/>
            <person name="Kikuta A."/>
            <person name="Kobayashi H."/>
            <person name="Kobayashi N."/>
            <person name="Machita K."/>
            <person name="Maehara T."/>
            <person name="Masukawa M."/>
            <person name="Mizubayashi T."/>
            <person name="Mukai Y."/>
            <person name="Nagasaki H."/>
            <person name="Nagata Y."/>
            <person name="Naito S."/>
            <person name="Nakashima M."/>
            <person name="Nakama Y."/>
            <person name="Nakamichi Y."/>
            <person name="Nakamura M."/>
            <person name="Meguro A."/>
            <person name="Negishi M."/>
            <person name="Ohta I."/>
            <person name="Ohta T."/>
            <person name="Okamoto M."/>
            <person name="Ono N."/>
            <person name="Saji S."/>
            <person name="Sakaguchi M."/>
            <person name="Sakai K."/>
            <person name="Shibata M."/>
            <person name="Shimokawa T."/>
            <person name="Song J."/>
            <person name="Takazaki Y."/>
            <person name="Terasawa K."/>
            <person name="Tsugane M."/>
            <person name="Tsuji K."/>
            <person name="Ueda S."/>
            <person name="Waki K."/>
            <person name="Yamagata H."/>
            <person name="Yamamoto M."/>
            <person name="Yamamoto S."/>
            <person name="Yamane H."/>
            <person name="Yoshiki S."/>
            <person name="Yoshihara R."/>
            <person name="Yukawa K."/>
            <person name="Zhong H."/>
            <person name="Yano M."/>
            <person name="Yuan Q."/>
            <person name="Ouyang S."/>
            <person name="Liu J."/>
            <person name="Jones K.M."/>
            <person name="Gansberger K."/>
            <person name="Moffat K."/>
            <person name="Hill J."/>
            <person name="Bera J."/>
            <person name="Fadrosh D."/>
            <person name="Jin S."/>
            <person name="Johri S."/>
            <person name="Kim M."/>
            <person name="Overton L."/>
            <person name="Reardon M."/>
            <person name="Tsitrin T."/>
            <person name="Vuong H."/>
            <person name="Weaver B."/>
            <person name="Ciecko A."/>
            <person name="Tallon L."/>
            <person name="Jackson J."/>
            <person name="Pai G."/>
            <person name="Aken S.V."/>
            <person name="Utterback T."/>
            <person name="Reidmuller S."/>
            <person name="Feldblyum T."/>
            <person name="Hsiao J."/>
            <person name="Zismann V."/>
            <person name="Iobst S."/>
            <person name="de Vazeille A.R."/>
            <person name="Buell C.R."/>
            <person name="Ying K."/>
            <person name="Li Y."/>
            <person name="Lu T."/>
            <person name="Huang Y."/>
            <person name="Zhao Q."/>
            <person name="Feng Q."/>
            <person name="Zhang L."/>
            <person name="Zhu J."/>
            <person name="Weng Q."/>
            <person name="Mu J."/>
            <person name="Lu Y."/>
            <person name="Fan D."/>
            <person name="Liu Y."/>
            <person name="Guan J."/>
            <person name="Zhang Y."/>
            <person name="Yu S."/>
            <person name="Liu X."/>
            <person name="Zhang Y."/>
            <person name="Hong G."/>
            <person name="Han B."/>
            <person name="Choisne N."/>
            <person name="Demange N."/>
            <person name="Orjeda G."/>
            <person name="Samain S."/>
            <person name="Cattolico L."/>
            <person name="Pelletier E."/>
            <person name="Couloux A."/>
            <person name="Segurens B."/>
            <person name="Wincker P."/>
            <person name="D'Hont A."/>
            <person name="Scarpelli C."/>
            <person name="Weissenbach J."/>
            <person name="Salanoubat M."/>
            <person name="Quetier F."/>
            <person name="Yu Y."/>
            <person name="Kim H.R."/>
            <person name="Rambo T."/>
            <person name="Currie J."/>
            <person name="Collura K."/>
            <person name="Luo M."/>
            <person name="Yang T."/>
            <person name="Ammiraju J.S.S."/>
            <person name="Engler F."/>
            <person name="Soderlund C."/>
            <person name="Wing R.A."/>
            <person name="Palmer L.E."/>
            <person name="de la Bastide M."/>
            <person name="Spiegel L."/>
            <person name="Nascimento L."/>
            <person name="Zutavern T."/>
            <person name="O'Shaughnessy A."/>
            <person name="Dike S."/>
            <person name="Dedhia N."/>
            <person name="Preston R."/>
            <person name="Balija V."/>
            <person name="McCombie W.R."/>
            <person name="Chow T."/>
            <person name="Chen H."/>
            <person name="Chung M."/>
            <person name="Chen C."/>
            <person name="Shaw J."/>
            <person name="Wu H."/>
            <person name="Hsiao K."/>
            <person name="Chao Y."/>
            <person name="Chu M."/>
            <person name="Cheng C."/>
            <person name="Hour A."/>
            <person name="Lee P."/>
            <person name="Lin S."/>
            <person name="Lin Y."/>
            <person name="Liou J."/>
            <person name="Liu S."/>
            <person name="Hsing Y."/>
            <person name="Raghuvanshi S."/>
            <person name="Mohanty A."/>
            <person name="Bharti A.K."/>
            <person name="Gaur A."/>
            <person name="Gupta V."/>
            <person name="Kumar D."/>
            <person name="Ravi V."/>
            <person name="Vij S."/>
            <person name="Kapur A."/>
            <person name="Khurana P."/>
            <person name="Khurana P."/>
            <person name="Khurana J.P."/>
            <person name="Tyagi A.K."/>
            <person name="Gaikwad K."/>
            <person name="Singh A."/>
            <person name="Dalal V."/>
            <person name="Srivastava S."/>
            <person name="Dixit A."/>
            <person name="Pal A.K."/>
            <person name="Ghazi I.A."/>
            <person name="Yadav M."/>
            <person name="Pandit A."/>
            <person name="Bhargava A."/>
            <person name="Sureshbabu K."/>
            <person name="Batra K."/>
            <person name="Sharma T.R."/>
            <person name="Mohapatra T."/>
            <person name="Singh N.K."/>
            <person name="Messing J."/>
            <person name="Nelson A.B."/>
            <person name="Fuks G."/>
            <person name="Kavchok S."/>
            <person name="Keizer G."/>
            <person name="Linton E."/>
            <person name="Llaca V."/>
            <person name="Song R."/>
            <person name="Tanyolac B."/>
            <person name="Young S."/>
            <person name="Ho-Il K."/>
            <person name="Hahn J.H."/>
            <person name="Sangsakoo G."/>
            <person name="Vanavichit A."/>
            <person name="de Mattos Luiz.A.T."/>
            <person name="Zimmer P.D."/>
            <person name="Malone G."/>
            <person name="Dellagostin O."/>
            <person name="de Oliveira A.C."/>
            <person name="Bevan M."/>
            <person name="Bancroft I."/>
            <person name="Minx P."/>
            <person name="Cordum H."/>
            <person name="Wilson R."/>
            <person name="Cheng Z."/>
            <person name="Jin W."/>
            <person name="Jiang J."/>
            <person name="Leong S.A."/>
            <person name="Iwama H."/>
            <person name="Gojobori T."/>
            <person name="Itoh T."/>
            <person name="Niimura Y."/>
            <person name="Fujii Y."/>
            <person name="Habara T."/>
            <person name="Sakai H."/>
            <person name="Sato Y."/>
            <person name="Wilson G."/>
            <person name="Kumar K."/>
            <person name="McCouch S."/>
            <person name="Juretic N."/>
            <person name="Hoen D."/>
            <person name="Wright S."/>
            <person name="Bruskiewich R."/>
            <person name="Bureau T."/>
            <person name="Miyao A."/>
            <person name="Hirochika H."/>
            <person name="Nishikawa T."/>
            <person name="Kadowaki K."/>
            <person name="Sugiura M."/>
            <person name="Burr B."/>
            <person name="Sasaki T."/>
        </authorList>
    </citation>
    <scope>NUCLEOTIDE SEQUENCE [LARGE SCALE GENOMIC DNA]</scope>
    <source>
        <strain evidence="3">cv. Nipponbare</strain>
    </source>
</reference>